<keyword evidence="1" id="KW-0472">Membrane</keyword>
<dbReference type="Proteomes" id="UP000070620">
    <property type="component" value="Unassembled WGS sequence"/>
</dbReference>
<dbReference type="AlphaFoldDB" id="A0A136Q023"/>
<protein>
    <submittedName>
        <fullName evidence="2">Uncharacterized protein</fullName>
    </submittedName>
</protein>
<feature type="transmembrane region" description="Helical" evidence="1">
    <location>
        <begin position="42"/>
        <end position="62"/>
    </location>
</feature>
<reference evidence="2 3" key="1">
    <citation type="submission" date="2016-01" db="EMBL/GenBank/DDBJ databases">
        <title>Whole genome sequence and analysis of Micromonospora rosaria DSM 803, which can produce antibacterial substance rosamicin.</title>
        <authorList>
            <person name="Yang H."/>
            <person name="He X."/>
            <person name="Zhu D."/>
        </authorList>
    </citation>
    <scope>NUCLEOTIDE SEQUENCE [LARGE SCALE GENOMIC DNA]</scope>
    <source>
        <strain evidence="2 3">DSM 803</strain>
    </source>
</reference>
<dbReference type="EMBL" id="LRQV01000001">
    <property type="protein sequence ID" value="KXK63997.1"/>
    <property type="molecule type" value="Genomic_DNA"/>
</dbReference>
<gene>
    <name evidence="2" type="ORF">AWW66_00185</name>
</gene>
<proteinExistence type="predicted"/>
<sequence>MARDYDVQLLESVSVRRRRLRDAFLFGTQASRRSYPENVGRFVASVTISAVLAAGCVGYSFIRHHLAAQEATSRPAPVTTTAPVR</sequence>
<dbReference type="OrthoDB" id="3401021at2"/>
<keyword evidence="1" id="KW-0812">Transmembrane</keyword>
<comment type="caution">
    <text evidence="2">The sequence shown here is derived from an EMBL/GenBank/DDBJ whole genome shotgun (WGS) entry which is preliminary data.</text>
</comment>
<organism evidence="2 3">
    <name type="scientific">Micromonospora rosaria</name>
    <dbReference type="NCBI Taxonomy" id="47874"/>
    <lineage>
        <taxon>Bacteria</taxon>
        <taxon>Bacillati</taxon>
        <taxon>Actinomycetota</taxon>
        <taxon>Actinomycetes</taxon>
        <taxon>Micromonosporales</taxon>
        <taxon>Micromonosporaceae</taxon>
        <taxon>Micromonospora</taxon>
    </lineage>
</organism>
<name>A0A136Q023_9ACTN</name>
<evidence type="ECO:0000313" key="3">
    <source>
        <dbReference type="Proteomes" id="UP000070620"/>
    </source>
</evidence>
<evidence type="ECO:0000313" key="2">
    <source>
        <dbReference type="EMBL" id="KXK63997.1"/>
    </source>
</evidence>
<accession>A0A136Q023</accession>
<dbReference type="RefSeq" id="WP_067359312.1">
    <property type="nucleotide sequence ID" value="NZ_JBIUBN010000012.1"/>
</dbReference>
<keyword evidence="1" id="KW-1133">Transmembrane helix</keyword>
<evidence type="ECO:0000256" key="1">
    <source>
        <dbReference type="SAM" id="Phobius"/>
    </source>
</evidence>
<keyword evidence="3" id="KW-1185">Reference proteome</keyword>